<accession>A0A7I8JKH2</accession>
<feature type="region of interest" description="Disordered" evidence="1">
    <location>
        <begin position="74"/>
        <end position="101"/>
    </location>
</feature>
<reference evidence="3 4" key="1">
    <citation type="submission" date="2019-12" db="EMBL/GenBank/DDBJ databases">
        <authorList>
            <person name="Scholz U."/>
            <person name="Mascher M."/>
            <person name="Fiebig A."/>
        </authorList>
    </citation>
    <scope>NUCLEOTIDE SEQUENCE</scope>
</reference>
<dbReference type="PANTHER" id="PTHR36705:SF10">
    <property type="entry name" value="CLAVATA3_ESR (CLE)-RELATED PROTEIN 19"/>
    <property type="match status" value="1"/>
</dbReference>
<feature type="compositionally biased region" description="Basic and acidic residues" evidence="1">
    <location>
        <begin position="30"/>
        <end position="47"/>
    </location>
</feature>
<dbReference type="AlphaFoldDB" id="A0A7I8JKH2"/>
<evidence type="ECO:0000256" key="1">
    <source>
        <dbReference type="SAM" id="MobiDB-lite"/>
    </source>
</evidence>
<feature type="chain" id="PRO_5029754247" evidence="2">
    <location>
        <begin position="27"/>
        <end position="101"/>
    </location>
</feature>
<protein>
    <submittedName>
        <fullName evidence="3">Uncharacterized protein</fullName>
    </submittedName>
</protein>
<feature type="region of interest" description="Disordered" evidence="1">
    <location>
        <begin position="30"/>
        <end position="53"/>
    </location>
</feature>
<keyword evidence="2" id="KW-0732">Signal</keyword>
<feature type="compositionally biased region" description="Basic and acidic residues" evidence="1">
    <location>
        <begin position="75"/>
        <end position="90"/>
    </location>
</feature>
<dbReference type="EMBL" id="LR743600">
    <property type="protein sequence ID" value="CAA2631098.1"/>
    <property type="molecule type" value="Genomic_DNA"/>
</dbReference>
<organism evidence="3">
    <name type="scientific">Spirodela intermedia</name>
    <name type="common">Intermediate duckweed</name>
    <dbReference type="NCBI Taxonomy" id="51605"/>
    <lineage>
        <taxon>Eukaryota</taxon>
        <taxon>Viridiplantae</taxon>
        <taxon>Streptophyta</taxon>
        <taxon>Embryophyta</taxon>
        <taxon>Tracheophyta</taxon>
        <taxon>Spermatophyta</taxon>
        <taxon>Magnoliopsida</taxon>
        <taxon>Liliopsida</taxon>
        <taxon>Araceae</taxon>
        <taxon>Lemnoideae</taxon>
        <taxon>Spirodela</taxon>
    </lineage>
</organism>
<evidence type="ECO:0000256" key="2">
    <source>
        <dbReference type="SAM" id="SignalP"/>
    </source>
</evidence>
<keyword evidence="4" id="KW-1185">Reference proteome</keyword>
<dbReference type="Proteomes" id="UP001189122">
    <property type="component" value="Unassembled WGS sequence"/>
</dbReference>
<gene>
    <name evidence="3" type="ORF">SI7747_13016744</name>
</gene>
<proteinExistence type="predicted"/>
<name>A0A7I8JKH2_SPIIN</name>
<dbReference type="PANTHER" id="PTHR36705">
    <property type="entry name" value="CLAVATA3/ESR (CLE)-RELATED PROTEIN 20"/>
    <property type="match status" value="1"/>
</dbReference>
<evidence type="ECO:0000313" key="4">
    <source>
        <dbReference type="Proteomes" id="UP001189122"/>
    </source>
</evidence>
<feature type="signal peptide" evidence="2">
    <location>
        <begin position="1"/>
        <end position="26"/>
    </location>
</feature>
<dbReference type="EMBL" id="CACRZD030000013">
    <property type="protein sequence ID" value="CAA6670341.1"/>
    <property type="molecule type" value="Genomic_DNA"/>
</dbReference>
<evidence type="ECO:0000313" key="3">
    <source>
        <dbReference type="EMBL" id="CAA2631098.1"/>
    </source>
</evidence>
<sequence>MRRLRRLAMVLSLFLVLADMGSHGLAREITRKIHGDQNGRRPSREPRSSTVTASVVVSVEHRCKSKVVAFCSSVGKDEKTNSTMDDDKRVVPTGPNPLHNR</sequence>